<dbReference type="InterPro" id="IPR008634">
    <property type="entry name" value="Gas-vesicle_GvpO"/>
</dbReference>
<dbReference type="PIRSF" id="PIRSF028743">
    <property type="entry name" value="GvpO_protein"/>
    <property type="match status" value="1"/>
</dbReference>
<reference evidence="2 3" key="1">
    <citation type="journal article" date="2019" name="Int. J. Syst. Evol. Microbiol.">
        <title>The Global Catalogue of Microorganisms (GCM) 10K type strain sequencing project: providing services to taxonomists for standard genome sequencing and annotation.</title>
        <authorList>
            <consortium name="The Broad Institute Genomics Platform"/>
            <consortium name="The Broad Institute Genome Sequencing Center for Infectious Disease"/>
            <person name="Wu L."/>
            <person name="Ma J."/>
        </authorList>
    </citation>
    <scope>NUCLEOTIDE SEQUENCE [LARGE SCALE GENOMIC DNA]</scope>
    <source>
        <strain evidence="2 3">JCM 15572</strain>
    </source>
</reference>
<gene>
    <name evidence="2" type="ORF">GCM10009804_24130</name>
</gene>
<keyword evidence="3" id="KW-1185">Reference proteome</keyword>
<feature type="compositionally biased region" description="Polar residues" evidence="1">
    <location>
        <begin position="22"/>
        <end position="31"/>
    </location>
</feature>
<name>A0ABN2D0E8_9ACTN</name>
<dbReference type="Pfam" id="PF05800">
    <property type="entry name" value="GvpO"/>
    <property type="match status" value="1"/>
</dbReference>
<sequence>MPAPRKTTQPPRKKAPAEEQHGGTTRKTASATDGAPRQTAAAKDGRLPLKQVVLRAAGELGELIGQPPEGVVAVDREHDDWKIQVEVVESHRIPETTDILAIYELVADGKGQLISYRRLNRYVRGRFEE</sequence>
<feature type="compositionally biased region" description="Polar residues" evidence="1">
    <location>
        <begin position="1"/>
        <end position="10"/>
    </location>
</feature>
<dbReference type="RefSeq" id="WP_344233516.1">
    <property type="nucleotide sequence ID" value="NZ_BAAAPH010000006.1"/>
</dbReference>
<evidence type="ECO:0000256" key="1">
    <source>
        <dbReference type="SAM" id="MobiDB-lite"/>
    </source>
</evidence>
<feature type="region of interest" description="Disordered" evidence="1">
    <location>
        <begin position="1"/>
        <end position="46"/>
    </location>
</feature>
<organism evidence="2 3">
    <name type="scientific">Kribbella hippodromi</name>
    <dbReference type="NCBI Taxonomy" id="434347"/>
    <lineage>
        <taxon>Bacteria</taxon>
        <taxon>Bacillati</taxon>
        <taxon>Actinomycetota</taxon>
        <taxon>Actinomycetes</taxon>
        <taxon>Propionibacteriales</taxon>
        <taxon>Kribbellaceae</taxon>
        <taxon>Kribbella</taxon>
    </lineage>
</organism>
<evidence type="ECO:0000313" key="2">
    <source>
        <dbReference type="EMBL" id="GAA1566577.1"/>
    </source>
</evidence>
<evidence type="ECO:0000313" key="3">
    <source>
        <dbReference type="Proteomes" id="UP001501705"/>
    </source>
</evidence>
<comment type="caution">
    <text evidence="2">The sequence shown here is derived from an EMBL/GenBank/DDBJ whole genome shotgun (WGS) entry which is preliminary data.</text>
</comment>
<proteinExistence type="predicted"/>
<dbReference type="Proteomes" id="UP001501705">
    <property type="component" value="Unassembled WGS sequence"/>
</dbReference>
<protein>
    <recommendedName>
        <fullName evidence="4">Gas vesicle protein</fullName>
    </recommendedName>
</protein>
<evidence type="ECO:0008006" key="4">
    <source>
        <dbReference type="Google" id="ProtNLM"/>
    </source>
</evidence>
<accession>A0ABN2D0E8</accession>
<dbReference type="EMBL" id="BAAAPH010000006">
    <property type="protein sequence ID" value="GAA1566577.1"/>
    <property type="molecule type" value="Genomic_DNA"/>
</dbReference>